<organism evidence="2">
    <name type="scientific">Salvia splendens</name>
    <name type="common">Scarlet sage</name>
    <dbReference type="NCBI Taxonomy" id="180675"/>
    <lineage>
        <taxon>Eukaryota</taxon>
        <taxon>Viridiplantae</taxon>
        <taxon>Streptophyta</taxon>
        <taxon>Embryophyta</taxon>
        <taxon>Tracheophyta</taxon>
        <taxon>Spermatophyta</taxon>
        <taxon>Magnoliopsida</taxon>
        <taxon>eudicotyledons</taxon>
        <taxon>Gunneridae</taxon>
        <taxon>Pentapetalae</taxon>
        <taxon>asterids</taxon>
        <taxon>lamiids</taxon>
        <taxon>Lamiales</taxon>
        <taxon>Lamiaceae</taxon>
        <taxon>Nepetoideae</taxon>
        <taxon>Mentheae</taxon>
        <taxon>Salviinae</taxon>
        <taxon>Salvia</taxon>
        <taxon>Salvia subgen. Calosphace</taxon>
        <taxon>core Calosphace</taxon>
    </lineage>
</organism>
<reference evidence="2" key="1">
    <citation type="submission" date="2018-01" db="EMBL/GenBank/DDBJ databases">
        <authorList>
            <person name="Mao J.F."/>
        </authorList>
    </citation>
    <scope>NUCLEOTIDE SEQUENCE</scope>
    <source>
        <strain evidence="2">Huo1</strain>
        <tissue evidence="2">Leaf</tissue>
    </source>
</reference>
<dbReference type="EMBL" id="PNBA02000001">
    <property type="protein sequence ID" value="KAG6436045.1"/>
    <property type="molecule type" value="Genomic_DNA"/>
</dbReference>
<accession>A0A8X8YQS3</accession>
<dbReference type="Proteomes" id="UP000298416">
    <property type="component" value="Unassembled WGS sequence"/>
</dbReference>
<comment type="caution">
    <text evidence="2">The sequence shown here is derived from an EMBL/GenBank/DDBJ whole genome shotgun (WGS) entry which is preliminary data.</text>
</comment>
<sequence>MTGSNPAYDILPPVKAEKRQQRKKKKRGAFGIFKAALYMLRKRPDEKKEKSGGGEWKKIVHSMRPLHVQEMPASPRVHAFGADSSGTMSQYASANNLRDLCREDEVERHPDEVFDAIEGGEMIDTKAEEFIVKSIHHQNSIHRQDKGV</sequence>
<gene>
    <name evidence="2" type="ORF">SASPL_100926</name>
</gene>
<keyword evidence="3" id="KW-1185">Reference proteome</keyword>
<dbReference type="AlphaFoldDB" id="A0A8X8YQS3"/>
<evidence type="ECO:0000313" key="2">
    <source>
        <dbReference type="EMBL" id="KAG6436045.1"/>
    </source>
</evidence>
<name>A0A8X8YQS3_SALSN</name>
<dbReference type="OrthoDB" id="1926607at2759"/>
<evidence type="ECO:0000256" key="1">
    <source>
        <dbReference type="SAM" id="MobiDB-lite"/>
    </source>
</evidence>
<evidence type="ECO:0000313" key="3">
    <source>
        <dbReference type="Proteomes" id="UP000298416"/>
    </source>
</evidence>
<dbReference type="PANTHER" id="PTHR36378">
    <property type="entry name" value="COTTON FIBER PROTEIN"/>
    <property type="match status" value="1"/>
</dbReference>
<reference evidence="2" key="2">
    <citation type="submission" date="2020-08" db="EMBL/GenBank/DDBJ databases">
        <title>Plant Genome Project.</title>
        <authorList>
            <person name="Zhang R.-G."/>
        </authorList>
    </citation>
    <scope>NUCLEOTIDE SEQUENCE</scope>
    <source>
        <strain evidence="2">Huo1</strain>
        <tissue evidence="2">Leaf</tissue>
    </source>
</reference>
<dbReference type="PANTHER" id="PTHR36378:SF1">
    <property type="entry name" value="COTTON FIBER PROTEIN"/>
    <property type="match status" value="1"/>
</dbReference>
<feature type="region of interest" description="Disordered" evidence="1">
    <location>
        <begin position="1"/>
        <end position="27"/>
    </location>
</feature>
<proteinExistence type="predicted"/>
<protein>
    <submittedName>
        <fullName evidence="2">Uncharacterized protein</fullName>
    </submittedName>
</protein>